<evidence type="ECO:0000313" key="11">
    <source>
        <dbReference type="EMBL" id="GGB43445.1"/>
    </source>
</evidence>
<evidence type="ECO:0000256" key="9">
    <source>
        <dbReference type="ARBA" id="ARBA00023136"/>
    </source>
</evidence>
<keyword evidence="7" id="KW-1133">Transmembrane helix</keyword>
<evidence type="ECO:0000313" key="12">
    <source>
        <dbReference type="Proteomes" id="UP000621454"/>
    </source>
</evidence>
<evidence type="ECO:0000256" key="2">
    <source>
        <dbReference type="ARBA" id="ARBA00006742"/>
    </source>
</evidence>
<evidence type="ECO:0000256" key="5">
    <source>
        <dbReference type="ARBA" id="ARBA00022692"/>
    </source>
</evidence>
<reference evidence="11" key="1">
    <citation type="journal article" date="2014" name="Int. J. Syst. Evol. Microbiol.">
        <title>Complete genome sequence of Corynebacterium casei LMG S-19264T (=DSM 44701T), isolated from a smear-ripened cheese.</title>
        <authorList>
            <consortium name="US DOE Joint Genome Institute (JGI-PGF)"/>
            <person name="Walter F."/>
            <person name="Albersmeier A."/>
            <person name="Kalinowski J."/>
            <person name="Ruckert C."/>
        </authorList>
    </citation>
    <scope>NUCLEOTIDE SEQUENCE</scope>
    <source>
        <strain evidence="11">CGMCC 1.12827</strain>
    </source>
</reference>
<evidence type="ECO:0000256" key="4">
    <source>
        <dbReference type="ARBA" id="ARBA00022475"/>
    </source>
</evidence>
<protein>
    <recommendedName>
        <fullName evidence="13">Preprotein translocase subunit YajC</fullName>
    </recommendedName>
</protein>
<dbReference type="EMBL" id="BMGC01000035">
    <property type="protein sequence ID" value="GGB43445.1"/>
    <property type="molecule type" value="Genomic_DNA"/>
</dbReference>
<reference evidence="11" key="2">
    <citation type="submission" date="2020-09" db="EMBL/GenBank/DDBJ databases">
        <authorList>
            <person name="Sun Q."/>
            <person name="Zhou Y."/>
        </authorList>
    </citation>
    <scope>NUCLEOTIDE SEQUENCE</scope>
    <source>
        <strain evidence="11">CGMCC 1.12827</strain>
    </source>
</reference>
<evidence type="ECO:0000256" key="7">
    <source>
        <dbReference type="ARBA" id="ARBA00022989"/>
    </source>
</evidence>
<evidence type="ECO:0008006" key="13">
    <source>
        <dbReference type="Google" id="ProtNLM"/>
    </source>
</evidence>
<keyword evidence="9" id="KW-0472">Membrane</keyword>
<comment type="caution">
    <text evidence="11">The sequence shown here is derived from an EMBL/GenBank/DDBJ whole genome shotgun (WGS) entry which is preliminary data.</text>
</comment>
<evidence type="ECO:0000256" key="10">
    <source>
        <dbReference type="SAM" id="MobiDB-lite"/>
    </source>
</evidence>
<feature type="region of interest" description="Disordered" evidence="10">
    <location>
        <begin position="92"/>
        <end position="144"/>
    </location>
</feature>
<keyword evidence="4" id="KW-1003">Cell membrane</keyword>
<gene>
    <name evidence="11" type="ORF">GCM10011489_33690</name>
</gene>
<dbReference type="Pfam" id="PF02699">
    <property type="entry name" value="YajC"/>
    <property type="match status" value="1"/>
</dbReference>
<sequence>MSIILPVILVLLAGFMYLQIRRQKKAVAQAQQMQDSLQAGARVQTTSGVYGTVVGLGDGVVDLELAPGYVTRWNRLAVREVVHPDDLPASFPGYVAPENHELSDDHLADGHGATDVSSTDLGAENPQFHDDTIRDDADDRRENR</sequence>
<keyword evidence="12" id="KW-1185">Reference proteome</keyword>
<dbReference type="GO" id="GO:0005886">
    <property type="term" value="C:plasma membrane"/>
    <property type="evidence" value="ECO:0007669"/>
    <property type="project" value="UniProtKB-SubCell"/>
</dbReference>
<accession>A0A916TH27</accession>
<keyword evidence="3" id="KW-0813">Transport</keyword>
<feature type="compositionally biased region" description="Basic and acidic residues" evidence="10">
    <location>
        <begin position="98"/>
        <end position="109"/>
    </location>
</feature>
<dbReference type="NCBIfam" id="TIGR00739">
    <property type="entry name" value="yajC"/>
    <property type="match status" value="1"/>
</dbReference>
<comment type="subcellular location">
    <subcellularLocation>
        <location evidence="1">Cell membrane</location>
        <topology evidence="1">Single-pass membrane protein</topology>
    </subcellularLocation>
</comment>
<organism evidence="11 12">
    <name type="scientific">Gordonia jinhuaensis</name>
    <dbReference type="NCBI Taxonomy" id="1517702"/>
    <lineage>
        <taxon>Bacteria</taxon>
        <taxon>Bacillati</taxon>
        <taxon>Actinomycetota</taxon>
        <taxon>Actinomycetes</taxon>
        <taxon>Mycobacteriales</taxon>
        <taxon>Gordoniaceae</taxon>
        <taxon>Gordonia</taxon>
    </lineage>
</organism>
<comment type="similarity">
    <text evidence="2">Belongs to the YajC family.</text>
</comment>
<dbReference type="RefSeq" id="WP_188587975.1">
    <property type="nucleotide sequence ID" value="NZ_BMGC01000035.1"/>
</dbReference>
<evidence type="ECO:0000256" key="1">
    <source>
        <dbReference type="ARBA" id="ARBA00004162"/>
    </source>
</evidence>
<evidence type="ECO:0000256" key="6">
    <source>
        <dbReference type="ARBA" id="ARBA00022927"/>
    </source>
</evidence>
<proteinExistence type="inferred from homology"/>
<feature type="compositionally biased region" description="Basic and acidic residues" evidence="10">
    <location>
        <begin position="127"/>
        <end position="144"/>
    </location>
</feature>
<dbReference type="AlphaFoldDB" id="A0A916TH27"/>
<dbReference type="PANTHER" id="PTHR33909">
    <property type="entry name" value="SEC TRANSLOCON ACCESSORY COMPLEX SUBUNIT YAJC"/>
    <property type="match status" value="1"/>
</dbReference>
<dbReference type="Proteomes" id="UP000621454">
    <property type="component" value="Unassembled WGS sequence"/>
</dbReference>
<dbReference type="GO" id="GO:0015031">
    <property type="term" value="P:protein transport"/>
    <property type="evidence" value="ECO:0007669"/>
    <property type="project" value="UniProtKB-KW"/>
</dbReference>
<evidence type="ECO:0000256" key="8">
    <source>
        <dbReference type="ARBA" id="ARBA00023010"/>
    </source>
</evidence>
<name>A0A916TH27_9ACTN</name>
<keyword evidence="5" id="KW-0812">Transmembrane</keyword>
<dbReference type="PANTHER" id="PTHR33909:SF1">
    <property type="entry name" value="SEC TRANSLOCON ACCESSORY COMPLEX SUBUNIT YAJC"/>
    <property type="match status" value="1"/>
</dbReference>
<dbReference type="SMART" id="SM01323">
    <property type="entry name" value="YajC"/>
    <property type="match status" value="1"/>
</dbReference>
<keyword evidence="8" id="KW-0811">Translocation</keyword>
<evidence type="ECO:0000256" key="3">
    <source>
        <dbReference type="ARBA" id="ARBA00022448"/>
    </source>
</evidence>
<keyword evidence="6" id="KW-0653">Protein transport</keyword>
<dbReference type="InterPro" id="IPR003849">
    <property type="entry name" value="Preprotein_translocase_YajC"/>
</dbReference>